<dbReference type="RefSeq" id="WP_256135958.1">
    <property type="nucleotide sequence ID" value="NZ_JANGAB010000003.1"/>
</dbReference>
<dbReference type="EMBL" id="JANGAB010000003">
    <property type="protein sequence ID" value="MCQ4949325.1"/>
    <property type="molecule type" value="Genomic_DNA"/>
</dbReference>
<dbReference type="Proteomes" id="UP001205063">
    <property type="component" value="Unassembled WGS sequence"/>
</dbReference>
<proteinExistence type="predicted"/>
<gene>
    <name evidence="1" type="ORF">NE646_06545</name>
</gene>
<accession>A0AAW5KGI5</accession>
<evidence type="ECO:0000313" key="1">
    <source>
        <dbReference type="EMBL" id="MCQ4949325.1"/>
    </source>
</evidence>
<organism evidence="1 2">
    <name type="scientific">Bittarella massiliensis</name>
    <name type="common">ex Durand et al. 2017</name>
    <dbReference type="NCBI Taxonomy" id="1720313"/>
    <lineage>
        <taxon>Bacteria</taxon>
        <taxon>Bacillati</taxon>
        <taxon>Bacillota</taxon>
        <taxon>Clostridia</taxon>
        <taxon>Eubacteriales</taxon>
        <taxon>Oscillospiraceae</taxon>
        <taxon>Bittarella (ex Durand et al. 2017)</taxon>
    </lineage>
</organism>
<sequence length="236" mass="27013">MINYFVFGGRRSLDYGLQLNKVDTLSAPAREVEVKNIPGRSGELLIDKERFGPQVVTYEAFFKCARGERAAYARRIKSWLLGTPGYRELADTYDRQYYRLARYSGALDIEAVGRRFGKLNLTFSCQPFRLRQDGRALRELPLDSTVYNPEDWPSKPYFKLYGDGDIRLVVGERVWQFSGVSGYIEVDSDIMETHKDLLPQNSKKTGDGYPELTPGWNLVKATGATKIEMIPRWCTL</sequence>
<dbReference type="Gene3D" id="2.40.30.200">
    <property type="match status" value="1"/>
</dbReference>
<name>A0AAW5KGI5_9FIRM</name>
<comment type="caution">
    <text evidence="1">The sequence shown here is derived from an EMBL/GenBank/DDBJ whole genome shotgun (WGS) entry which is preliminary data.</text>
</comment>
<reference evidence="1" key="1">
    <citation type="submission" date="2022-06" db="EMBL/GenBank/DDBJ databases">
        <title>Isolation of gut microbiota from human fecal samples.</title>
        <authorList>
            <person name="Pamer E.G."/>
            <person name="Barat B."/>
            <person name="Waligurski E."/>
            <person name="Medina S."/>
            <person name="Paddock L."/>
            <person name="Mostad J."/>
        </authorList>
    </citation>
    <scope>NUCLEOTIDE SEQUENCE</scope>
    <source>
        <strain evidence="1">DFI.7.96</strain>
    </source>
</reference>
<protein>
    <recommendedName>
        <fullName evidence="3">Phage tail protein</fullName>
    </recommendedName>
</protein>
<dbReference type="AlphaFoldDB" id="A0AAW5KGI5"/>
<evidence type="ECO:0000313" key="2">
    <source>
        <dbReference type="Proteomes" id="UP001205063"/>
    </source>
</evidence>
<evidence type="ECO:0008006" key="3">
    <source>
        <dbReference type="Google" id="ProtNLM"/>
    </source>
</evidence>